<proteinExistence type="predicted"/>
<dbReference type="SMART" id="SM00237">
    <property type="entry name" value="Calx_beta"/>
    <property type="match status" value="2"/>
</dbReference>
<dbReference type="PANTHER" id="PTHR11878:SF65">
    <property type="entry name" value="NA_CA-EXCHANGE PROTEIN, ISOFORM G"/>
    <property type="match status" value="1"/>
</dbReference>
<dbReference type="SUPFAM" id="SSF141072">
    <property type="entry name" value="CalX-like"/>
    <property type="match status" value="3"/>
</dbReference>
<dbReference type="InterPro" id="IPR011049">
    <property type="entry name" value="Serralysin-like_metalloprot_C"/>
</dbReference>
<feature type="non-terminal residue" evidence="6">
    <location>
        <position position="398"/>
    </location>
</feature>
<dbReference type="PROSITE" id="PS00330">
    <property type="entry name" value="HEMOLYSIN_CALCIUM"/>
    <property type="match status" value="3"/>
</dbReference>
<dbReference type="EMBL" id="JADEXF010000994">
    <property type="protein sequence ID" value="MBE9107798.1"/>
    <property type="molecule type" value="Genomic_DNA"/>
</dbReference>
<feature type="domain" description="Calx-beta" evidence="5">
    <location>
        <begin position="163"/>
        <end position="261"/>
    </location>
</feature>
<dbReference type="RefSeq" id="WP_322744052.1">
    <property type="nucleotide sequence ID" value="NZ_JADEXF010000994.1"/>
</dbReference>
<dbReference type="Pfam" id="PF03160">
    <property type="entry name" value="Calx-beta"/>
    <property type="match status" value="2"/>
</dbReference>
<evidence type="ECO:0000256" key="3">
    <source>
        <dbReference type="ARBA" id="ARBA00022837"/>
    </source>
</evidence>
<dbReference type="Proteomes" id="UP000647836">
    <property type="component" value="Unassembled WGS sequence"/>
</dbReference>
<evidence type="ECO:0000256" key="1">
    <source>
        <dbReference type="ARBA" id="ARBA00022729"/>
    </source>
</evidence>
<keyword evidence="2" id="KW-0677">Repeat</keyword>
<dbReference type="PANTHER" id="PTHR11878">
    <property type="entry name" value="SODIUM/CALCIUM EXCHANGER"/>
    <property type="match status" value="1"/>
</dbReference>
<dbReference type="InterPro" id="IPR001343">
    <property type="entry name" value="Hemolysn_Ca-bd"/>
</dbReference>
<sequence length="398" mass="40602">MPIVVTFESGETSKTVSIPITDDTLVESSENILLALSNPTGGAVIGTQSIATLTIADNDVELAFSNTNFSINEDGTAIAAVTLTRTGRSTGTVGATISLSNGTAQFPTDYDNTDITVNFADGEISKTVLIPIVNDTLLESAETINLVLGNPTGNATIGTQNTATLTIVDDDVQLAFSNTNFSINEDGTPIAAVTVIRAGRSRGAVSATITLSNGTAISGSDYNNAPILVNFADGEMTKTVVIPIVDDTVYESDETINLTLSNPTGGATIVTQSTATVTIKENDTPPPITLIGTRNDDNLVGGDGNDLLDGKEGNDTLIGGAGNDNLIGGTGNDTLDGGTGNDTLDGGTGNDTYIVDSAADTIIENASSGTDTVIAAVDFSIAFLANVENLVLVNNAIA</sequence>
<evidence type="ECO:0000259" key="5">
    <source>
        <dbReference type="SMART" id="SM00237"/>
    </source>
</evidence>
<dbReference type="InterPro" id="IPR003644">
    <property type="entry name" value="Calx_beta"/>
</dbReference>
<keyword evidence="4" id="KW-0406">Ion transport</keyword>
<dbReference type="InterPro" id="IPR018511">
    <property type="entry name" value="Hemolysin-typ_Ca-bd_CS"/>
</dbReference>
<dbReference type="PRINTS" id="PR00313">
    <property type="entry name" value="CABNDNGRPT"/>
</dbReference>
<dbReference type="SUPFAM" id="SSF51120">
    <property type="entry name" value="beta-Roll"/>
    <property type="match status" value="1"/>
</dbReference>
<comment type="caution">
    <text evidence="6">The sequence shown here is derived from an EMBL/GenBank/DDBJ whole genome shotgun (WGS) entry which is preliminary data.</text>
</comment>
<accession>A0ABR9U554</accession>
<gene>
    <name evidence="6" type="ORF">IQ229_23555</name>
</gene>
<dbReference type="Gene3D" id="2.60.40.2030">
    <property type="match status" value="3"/>
</dbReference>
<reference evidence="6 7" key="1">
    <citation type="submission" date="2020-10" db="EMBL/GenBank/DDBJ databases">
        <authorList>
            <person name="Castelo-Branco R."/>
            <person name="Eusebio N."/>
            <person name="Adriana R."/>
            <person name="Vieira A."/>
            <person name="Brugerolle De Fraissinette N."/>
            <person name="Rezende De Castro R."/>
            <person name="Schneider M.P."/>
            <person name="Vasconcelos V."/>
            <person name="Leao P.N."/>
        </authorList>
    </citation>
    <scope>NUCLEOTIDE SEQUENCE [LARGE SCALE GENOMIC DNA]</scope>
    <source>
        <strain evidence="6 7">LEGE 07299</strain>
    </source>
</reference>
<dbReference type="InterPro" id="IPR038081">
    <property type="entry name" value="CalX-like_sf"/>
</dbReference>
<evidence type="ECO:0000256" key="2">
    <source>
        <dbReference type="ARBA" id="ARBA00022737"/>
    </source>
</evidence>
<feature type="domain" description="Calx-beta" evidence="5">
    <location>
        <begin position="51"/>
        <end position="149"/>
    </location>
</feature>
<keyword evidence="3" id="KW-0106">Calcium</keyword>
<keyword evidence="7" id="KW-1185">Reference proteome</keyword>
<evidence type="ECO:0000256" key="4">
    <source>
        <dbReference type="ARBA" id="ARBA00023065"/>
    </source>
</evidence>
<protein>
    <recommendedName>
        <fullName evidence="5">Calx-beta domain-containing protein</fullName>
    </recommendedName>
</protein>
<keyword evidence="4" id="KW-0813">Transport</keyword>
<evidence type="ECO:0000313" key="7">
    <source>
        <dbReference type="Proteomes" id="UP000647836"/>
    </source>
</evidence>
<organism evidence="6 7">
    <name type="scientific">Nostoc cf. edaphicum LEGE 07299</name>
    <dbReference type="NCBI Taxonomy" id="2777974"/>
    <lineage>
        <taxon>Bacteria</taxon>
        <taxon>Bacillati</taxon>
        <taxon>Cyanobacteriota</taxon>
        <taxon>Cyanophyceae</taxon>
        <taxon>Nostocales</taxon>
        <taxon>Nostocaceae</taxon>
        <taxon>Nostoc</taxon>
    </lineage>
</organism>
<name>A0ABR9U554_9NOSO</name>
<keyword evidence="1" id="KW-0732">Signal</keyword>
<dbReference type="Pfam" id="PF00353">
    <property type="entry name" value="HemolysinCabind"/>
    <property type="match status" value="2"/>
</dbReference>
<dbReference type="InterPro" id="IPR051171">
    <property type="entry name" value="CaCA"/>
</dbReference>
<evidence type="ECO:0000313" key="6">
    <source>
        <dbReference type="EMBL" id="MBE9107798.1"/>
    </source>
</evidence>